<keyword evidence="2" id="KW-1185">Reference proteome</keyword>
<dbReference type="EMBL" id="VRLW01000001">
    <property type="protein sequence ID" value="KAA1261912.1"/>
    <property type="molecule type" value="Genomic_DNA"/>
</dbReference>
<gene>
    <name evidence="1" type="ORF">LF1_44730</name>
</gene>
<protein>
    <submittedName>
        <fullName evidence="1">Uncharacterized protein</fullName>
    </submittedName>
</protein>
<comment type="caution">
    <text evidence="1">The sequence shown here is derived from an EMBL/GenBank/DDBJ whole genome shotgun (WGS) entry which is preliminary data.</text>
</comment>
<proteinExistence type="predicted"/>
<dbReference type="AlphaFoldDB" id="A0A5B1CNH2"/>
<dbReference type="Proteomes" id="UP000322699">
    <property type="component" value="Unassembled WGS sequence"/>
</dbReference>
<reference evidence="1 2" key="1">
    <citation type="submission" date="2019-08" db="EMBL/GenBank/DDBJ databases">
        <title>Deep-cultivation of Planctomycetes and their phenomic and genomic characterization uncovers novel biology.</title>
        <authorList>
            <person name="Wiegand S."/>
            <person name="Jogler M."/>
            <person name="Boedeker C."/>
            <person name="Pinto D."/>
            <person name="Vollmers J."/>
            <person name="Rivas-Marin E."/>
            <person name="Kohn T."/>
            <person name="Peeters S.H."/>
            <person name="Heuer A."/>
            <person name="Rast P."/>
            <person name="Oberbeckmann S."/>
            <person name="Bunk B."/>
            <person name="Jeske O."/>
            <person name="Meyerdierks A."/>
            <person name="Storesund J.E."/>
            <person name="Kallscheuer N."/>
            <person name="Luecker S."/>
            <person name="Lage O.M."/>
            <person name="Pohl T."/>
            <person name="Merkel B.J."/>
            <person name="Hornburger P."/>
            <person name="Mueller R.-W."/>
            <person name="Bruemmer F."/>
            <person name="Labrenz M."/>
            <person name="Spormann A.M."/>
            <person name="Op Den Camp H."/>
            <person name="Overmann J."/>
            <person name="Amann R."/>
            <person name="Jetten M.S.M."/>
            <person name="Mascher T."/>
            <person name="Medema M.H."/>
            <person name="Devos D.P."/>
            <person name="Kaster A.-K."/>
            <person name="Ovreas L."/>
            <person name="Rohde M."/>
            <person name="Galperin M.Y."/>
            <person name="Jogler C."/>
        </authorList>
    </citation>
    <scope>NUCLEOTIDE SEQUENCE [LARGE SCALE GENOMIC DNA]</scope>
    <source>
        <strain evidence="1 2">LF1</strain>
    </source>
</reference>
<name>A0A5B1CNH2_9BACT</name>
<evidence type="ECO:0000313" key="2">
    <source>
        <dbReference type="Proteomes" id="UP000322699"/>
    </source>
</evidence>
<accession>A0A5B1CNH2</accession>
<evidence type="ECO:0000313" key="1">
    <source>
        <dbReference type="EMBL" id="KAA1261912.1"/>
    </source>
</evidence>
<sequence>MAPRVSPRVDARGDAQRREEFWFRKTRVSSFNRVGIAPRVVLARTRGAMPTRLNSSETLHGAGRCPTRLNSHGVGLNPGGINYVLRLILGHHFVGDVQVGADVLDVVVFVDGF</sequence>
<organism evidence="1 2">
    <name type="scientific">Rubripirellula obstinata</name>
    <dbReference type="NCBI Taxonomy" id="406547"/>
    <lineage>
        <taxon>Bacteria</taxon>
        <taxon>Pseudomonadati</taxon>
        <taxon>Planctomycetota</taxon>
        <taxon>Planctomycetia</taxon>
        <taxon>Pirellulales</taxon>
        <taxon>Pirellulaceae</taxon>
        <taxon>Rubripirellula</taxon>
    </lineage>
</organism>